<accession>A0A9N8HMV8</accession>
<dbReference type="Gene3D" id="1.25.10.10">
    <property type="entry name" value="Leucine-rich Repeat Variant"/>
    <property type="match status" value="1"/>
</dbReference>
<feature type="region of interest" description="Disordered" evidence="6">
    <location>
        <begin position="1"/>
        <end position="20"/>
    </location>
</feature>
<feature type="domain" description="Exportin-1/Importin-beta-like" evidence="7">
    <location>
        <begin position="145"/>
        <end position="299"/>
    </location>
</feature>
<dbReference type="Pfam" id="PF24138">
    <property type="entry name" value="TPR_TNPO3_IPO13_2nd"/>
    <property type="match status" value="1"/>
</dbReference>
<keyword evidence="4" id="KW-0653">Protein transport</keyword>
<dbReference type="Pfam" id="PF08389">
    <property type="entry name" value="Xpo1"/>
    <property type="match status" value="1"/>
</dbReference>
<gene>
    <name evidence="8" type="ORF">SEMRO_1153_G247070.1</name>
</gene>
<comment type="caution">
    <text evidence="8">The sequence shown here is derived from an EMBL/GenBank/DDBJ whole genome shotgun (WGS) entry which is preliminary data.</text>
</comment>
<evidence type="ECO:0000256" key="1">
    <source>
        <dbReference type="ARBA" id="ARBA00004123"/>
    </source>
</evidence>
<dbReference type="InterPro" id="IPR057942">
    <property type="entry name" value="TPR_TNPO3_IPO13_3rd"/>
</dbReference>
<protein>
    <submittedName>
        <fullName evidence="8">Transportin-3</fullName>
    </submittedName>
</protein>
<keyword evidence="3" id="KW-0813">Transport</keyword>
<dbReference type="SUPFAM" id="SSF48371">
    <property type="entry name" value="ARM repeat"/>
    <property type="match status" value="1"/>
</dbReference>
<dbReference type="GO" id="GO:0006606">
    <property type="term" value="P:protein import into nucleus"/>
    <property type="evidence" value="ECO:0007669"/>
    <property type="project" value="TreeGrafter"/>
</dbReference>
<dbReference type="PANTHER" id="PTHR12363:SF33">
    <property type="entry name" value="IMPORTIN-13"/>
    <property type="match status" value="1"/>
</dbReference>
<evidence type="ECO:0000256" key="4">
    <source>
        <dbReference type="ARBA" id="ARBA00022927"/>
    </source>
</evidence>
<dbReference type="InterPro" id="IPR058537">
    <property type="entry name" value="TPR_TNPO3_IPO13_4th"/>
</dbReference>
<comment type="subcellular location">
    <subcellularLocation>
        <location evidence="1">Nucleus</location>
    </subcellularLocation>
</comment>
<feature type="compositionally biased region" description="Polar residues" evidence="6">
    <location>
        <begin position="1"/>
        <end position="17"/>
    </location>
</feature>
<evidence type="ECO:0000313" key="9">
    <source>
        <dbReference type="Proteomes" id="UP001153069"/>
    </source>
</evidence>
<sequence>MQHHQSAPGQQQPPQHSDNVDEELHRIHLALTAVFSPQPALSAQANQQQWWQQRQSADAYLTSFQTTKVSWMVCDRLLSLQDAVDDVAVQQQRRFFAAQTLHLKCRVAIEELPRESLPSLRDSLLTHLQTYTNASQSAAAGNNTALTTRLAMCVAALAVQMNWTTVLTDLFEPLQKNTGDDNAMAVQRAVVLSILQVLPEECASDRLLLEDETNRYVMRDHFVSSSGLVFDFLNSCLMQHLPQQQQQVSQKTIQQVLSTLHLWIRYVPVEPGNIGQSPLLAASIQALSQPAYIDHAADVVVEILRMYPSHHPNNEPIVQAMLPLLFQHMPLQAALQSDNEDVWKAYCRVVTEMGESYMSLILSSQAAAPDNLPQKMVEWVLLCSKIPETEIANITLHFWYRMVMDLESIDPYEWRQELIDLYTPHLLQLIDICVMHLMKYPEDMDELPGDRMDDLHRDRFYVAETIEDCCRLLGGQLVLQRIGALFHQECQRVQQQQSSSSGSSANNPIQWHGLESCFACIQCMHRFVPSDEAEILPFCFNLIPQLPPDIPPLRFTASKTIGKYASWLVAHPNLLQPLLPYLANGLKVPHSAPAAAVAIKELCENSDQRLALGEPVLQLYNEITANAHDVNNPTKLELADELQILEGVCRALSKQMHDANDDGTATIARIVQPIGSRFAAQVADPKATPKTIIPEIERLTTVVQHLSMPTNGNEATHPVAALMQSSWALIDTAAQRFPQDIHLAEKICRLHKHSLRSCGARAYEPLINPLMEFLVVSYQRSHLSPFLYAASICAAEYGRNPAYSQKLLEMVSAMAQTSFSFLKTLDDLTHHPDVVEEFFYLMGRMVTFCPDPMVTSTLLQPLLQCAAVGMQVAHRDANKGTLSFLDNTISYGLRLREQPPRPVCQAALEHALTQEGQTIVTNLARALMGELPNYGNQVPELMWKLNLLCPEHLAGWLTTAFTTAMNPPERAKAGFMGALNRGLPRDDFNLAVRAFVSACERERKTQQRT</sequence>
<dbReference type="Pfam" id="PF24140">
    <property type="entry name" value="TPR_TNPO3_IPO13_3rd"/>
    <property type="match status" value="1"/>
</dbReference>
<dbReference type="InterPro" id="IPR016024">
    <property type="entry name" value="ARM-type_fold"/>
</dbReference>
<name>A0A9N8HMV8_9STRA</name>
<evidence type="ECO:0000256" key="6">
    <source>
        <dbReference type="SAM" id="MobiDB-lite"/>
    </source>
</evidence>
<evidence type="ECO:0000256" key="3">
    <source>
        <dbReference type="ARBA" id="ARBA00022448"/>
    </source>
</evidence>
<dbReference type="PANTHER" id="PTHR12363">
    <property type="entry name" value="TRANSPORTIN 3 AND IMPORTIN 13"/>
    <property type="match status" value="1"/>
</dbReference>
<dbReference type="InterPro" id="IPR011989">
    <property type="entry name" value="ARM-like"/>
</dbReference>
<reference evidence="8" key="1">
    <citation type="submission" date="2020-06" db="EMBL/GenBank/DDBJ databases">
        <authorList>
            <consortium name="Plant Systems Biology data submission"/>
        </authorList>
    </citation>
    <scope>NUCLEOTIDE SEQUENCE</scope>
    <source>
        <strain evidence="8">D6</strain>
    </source>
</reference>
<comment type="similarity">
    <text evidence="2">Belongs to the importin beta family.</text>
</comment>
<proteinExistence type="inferred from homology"/>
<keyword evidence="5" id="KW-0539">Nucleus</keyword>
<dbReference type="GO" id="GO:0005634">
    <property type="term" value="C:nucleus"/>
    <property type="evidence" value="ECO:0007669"/>
    <property type="project" value="UniProtKB-SubCell"/>
</dbReference>
<dbReference type="Proteomes" id="UP001153069">
    <property type="component" value="Unassembled WGS sequence"/>
</dbReference>
<evidence type="ECO:0000313" key="8">
    <source>
        <dbReference type="EMBL" id="CAB9521003.1"/>
    </source>
</evidence>
<dbReference type="InterPro" id="IPR057941">
    <property type="entry name" value="TPR_TNPO3_IPO13_2nd"/>
</dbReference>
<dbReference type="Pfam" id="PF24139">
    <property type="entry name" value="TPR_TNPO3_IPO13_4th"/>
    <property type="match status" value="1"/>
</dbReference>
<dbReference type="InterPro" id="IPR051345">
    <property type="entry name" value="Importin_beta-like_NTR"/>
</dbReference>
<dbReference type="OrthoDB" id="435593at2759"/>
<evidence type="ECO:0000259" key="7">
    <source>
        <dbReference type="Pfam" id="PF08389"/>
    </source>
</evidence>
<dbReference type="GO" id="GO:0005737">
    <property type="term" value="C:cytoplasm"/>
    <property type="evidence" value="ECO:0007669"/>
    <property type="project" value="TreeGrafter"/>
</dbReference>
<dbReference type="AlphaFoldDB" id="A0A9N8HMV8"/>
<evidence type="ECO:0000256" key="5">
    <source>
        <dbReference type="ARBA" id="ARBA00023242"/>
    </source>
</evidence>
<dbReference type="EMBL" id="CAICTM010001151">
    <property type="protein sequence ID" value="CAB9521003.1"/>
    <property type="molecule type" value="Genomic_DNA"/>
</dbReference>
<organism evidence="8 9">
    <name type="scientific">Seminavis robusta</name>
    <dbReference type="NCBI Taxonomy" id="568900"/>
    <lineage>
        <taxon>Eukaryota</taxon>
        <taxon>Sar</taxon>
        <taxon>Stramenopiles</taxon>
        <taxon>Ochrophyta</taxon>
        <taxon>Bacillariophyta</taxon>
        <taxon>Bacillariophyceae</taxon>
        <taxon>Bacillariophycidae</taxon>
        <taxon>Naviculales</taxon>
        <taxon>Naviculaceae</taxon>
        <taxon>Seminavis</taxon>
    </lineage>
</organism>
<dbReference type="InterPro" id="IPR013598">
    <property type="entry name" value="Exportin-1/Importin-b-like"/>
</dbReference>
<evidence type="ECO:0000256" key="2">
    <source>
        <dbReference type="ARBA" id="ARBA00007991"/>
    </source>
</evidence>
<keyword evidence="9" id="KW-1185">Reference proteome</keyword>